<accession>A0A2P6SAT0</accession>
<gene>
    <name evidence="1" type="ORF">RchiOBHm_Chr1g0328441</name>
</gene>
<reference evidence="1 2" key="1">
    <citation type="journal article" date="2018" name="Nat. Genet.">
        <title>The Rosa genome provides new insights in the design of modern roses.</title>
        <authorList>
            <person name="Bendahmane M."/>
        </authorList>
    </citation>
    <scope>NUCLEOTIDE SEQUENCE [LARGE SCALE GENOMIC DNA]</scope>
    <source>
        <strain evidence="2">cv. Old Blush</strain>
    </source>
</reference>
<dbReference type="Gramene" id="PRQ55787">
    <property type="protein sequence ID" value="PRQ55787"/>
    <property type="gene ID" value="RchiOBHm_Chr1g0328441"/>
</dbReference>
<evidence type="ECO:0000313" key="2">
    <source>
        <dbReference type="Proteomes" id="UP000238479"/>
    </source>
</evidence>
<evidence type="ECO:0000313" key="1">
    <source>
        <dbReference type="EMBL" id="PRQ55787.1"/>
    </source>
</evidence>
<keyword evidence="2" id="KW-1185">Reference proteome</keyword>
<organism evidence="1 2">
    <name type="scientific">Rosa chinensis</name>
    <name type="common">China rose</name>
    <dbReference type="NCBI Taxonomy" id="74649"/>
    <lineage>
        <taxon>Eukaryota</taxon>
        <taxon>Viridiplantae</taxon>
        <taxon>Streptophyta</taxon>
        <taxon>Embryophyta</taxon>
        <taxon>Tracheophyta</taxon>
        <taxon>Spermatophyta</taxon>
        <taxon>Magnoliopsida</taxon>
        <taxon>eudicotyledons</taxon>
        <taxon>Gunneridae</taxon>
        <taxon>Pentapetalae</taxon>
        <taxon>rosids</taxon>
        <taxon>fabids</taxon>
        <taxon>Rosales</taxon>
        <taxon>Rosaceae</taxon>
        <taxon>Rosoideae</taxon>
        <taxon>Rosoideae incertae sedis</taxon>
        <taxon>Rosa</taxon>
    </lineage>
</organism>
<proteinExistence type="predicted"/>
<comment type="caution">
    <text evidence="1">The sequence shown here is derived from an EMBL/GenBank/DDBJ whole genome shotgun (WGS) entry which is preliminary data.</text>
</comment>
<protein>
    <submittedName>
        <fullName evidence="1">Uncharacterized protein</fullName>
    </submittedName>
</protein>
<dbReference type="AlphaFoldDB" id="A0A2P6SAT0"/>
<sequence>MMCGFWFLDRTLQMSLEQNGFSKTNLMKRVRLPATKQGLLLKGILKLKVLILMKPLPPLQGLNLFVFSLPLHVI</sequence>
<dbReference type="EMBL" id="PDCK01000039">
    <property type="protein sequence ID" value="PRQ55787.1"/>
    <property type="molecule type" value="Genomic_DNA"/>
</dbReference>
<name>A0A2P6SAT0_ROSCH</name>
<dbReference type="Proteomes" id="UP000238479">
    <property type="component" value="Chromosome 1"/>
</dbReference>